<dbReference type="GO" id="GO:0006629">
    <property type="term" value="P:lipid metabolic process"/>
    <property type="evidence" value="ECO:0007669"/>
    <property type="project" value="TreeGrafter"/>
</dbReference>
<dbReference type="Pfam" id="PF08212">
    <property type="entry name" value="Lipocalin_2"/>
    <property type="match status" value="1"/>
</dbReference>
<dbReference type="InterPro" id="IPR000566">
    <property type="entry name" value="Lipocln_cytosolic_FA-bd_dom"/>
</dbReference>
<dbReference type="PRINTS" id="PR01273">
    <property type="entry name" value="INVTBRTCOLOR"/>
</dbReference>
<feature type="chain" id="PRO_5041785902" description="Lipocalin/cytosolic fatty-acid binding domain-containing protein" evidence="3">
    <location>
        <begin position="17"/>
        <end position="190"/>
    </location>
</feature>
<dbReference type="Gene3D" id="2.40.128.20">
    <property type="match status" value="1"/>
</dbReference>
<gene>
    <name evidence="5" type="ORF">Pcinc_037009</name>
</gene>
<dbReference type="GO" id="GO:0005737">
    <property type="term" value="C:cytoplasm"/>
    <property type="evidence" value="ECO:0007669"/>
    <property type="project" value="TreeGrafter"/>
</dbReference>
<evidence type="ECO:0000256" key="2">
    <source>
        <dbReference type="ARBA" id="ARBA00023157"/>
    </source>
</evidence>
<comment type="similarity">
    <text evidence="1 3">Belongs to the calycin superfamily. Lipocalin family.</text>
</comment>
<dbReference type="GO" id="GO:0031409">
    <property type="term" value="F:pigment binding"/>
    <property type="evidence" value="ECO:0007669"/>
    <property type="project" value="InterPro"/>
</dbReference>
<evidence type="ECO:0000313" key="5">
    <source>
        <dbReference type="EMBL" id="KAK3856682.1"/>
    </source>
</evidence>
<dbReference type="InterPro" id="IPR003057">
    <property type="entry name" value="Invtbrt_color"/>
</dbReference>
<sequence>MFSVVLIAALVTCVAGDALPGFLLPGKCAAPDLQDRFDLRRYSGRWYWTHIIENEYLPMETCVHSQYDYSYTDYGFKVRTAGFNSAKEYLRLEGQIYPTKEFPAAHMLLDFPTVFAAPYQVLSTDYDSYSCIYSCMDTNGFKSEFGFVFSRSPTSDGSAEAKCAAVFAKNGIDFSRFQRVSHNADCIYKA</sequence>
<accession>A0AAE1BUX8</accession>
<feature type="signal peptide" evidence="3">
    <location>
        <begin position="1"/>
        <end position="16"/>
    </location>
</feature>
<dbReference type="PANTHER" id="PTHR10612">
    <property type="entry name" value="APOLIPOPROTEIN D"/>
    <property type="match status" value="1"/>
</dbReference>
<dbReference type="SUPFAM" id="SSF50814">
    <property type="entry name" value="Lipocalins"/>
    <property type="match status" value="1"/>
</dbReference>
<dbReference type="InterPro" id="IPR012674">
    <property type="entry name" value="Calycin"/>
</dbReference>
<dbReference type="EMBL" id="JAWQEG010005814">
    <property type="protein sequence ID" value="KAK3856682.1"/>
    <property type="molecule type" value="Genomic_DNA"/>
</dbReference>
<evidence type="ECO:0000313" key="6">
    <source>
        <dbReference type="Proteomes" id="UP001286313"/>
    </source>
</evidence>
<dbReference type="InterPro" id="IPR022271">
    <property type="entry name" value="Lipocalin_ApoD"/>
</dbReference>
<dbReference type="AlphaFoldDB" id="A0AAE1BUX8"/>
<comment type="caution">
    <text evidence="5">The sequence shown here is derived from an EMBL/GenBank/DDBJ whole genome shotgun (WGS) entry which is preliminary data.</text>
</comment>
<reference evidence="5" key="1">
    <citation type="submission" date="2023-10" db="EMBL/GenBank/DDBJ databases">
        <title>Genome assemblies of two species of porcelain crab, Petrolisthes cinctipes and Petrolisthes manimaculis (Anomura: Porcellanidae).</title>
        <authorList>
            <person name="Angst P."/>
        </authorList>
    </citation>
    <scope>NUCLEOTIDE SEQUENCE</scope>
    <source>
        <strain evidence="5">PB745_01</strain>
        <tissue evidence="5">Gill</tissue>
    </source>
</reference>
<feature type="domain" description="Lipocalin/cytosolic fatty-acid binding" evidence="4">
    <location>
        <begin position="37"/>
        <end position="181"/>
    </location>
</feature>
<evidence type="ECO:0000259" key="4">
    <source>
        <dbReference type="Pfam" id="PF08212"/>
    </source>
</evidence>
<keyword evidence="3" id="KW-0732">Signal</keyword>
<evidence type="ECO:0000256" key="3">
    <source>
        <dbReference type="PIRNR" id="PIRNR036893"/>
    </source>
</evidence>
<proteinExistence type="inferred from homology"/>
<dbReference type="PIRSF" id="PIRSF036893">
    <property type="entry name" value="Lipocalin_ApoD"/>
    <property type="match status" value="1"/>
</dbReference>
<evidence type="ECO:0000256" key="1">
    <source>
        <dbReference type="ARBA" id="ARBA00006889"/>
    </source>
</evidence>
<keyword evidence="2" id="KW-1015">Disulfide bond</keyword>
<dbReference type="GO" id="GO:0000302">
    <property type="term" value="P:response to reactive oxygen species"/>
    <property type="evidence" value="ECO:0007669"/>
    <property type="project" value="TreeGrafter"/>
</dbReference>
<organism evidence="5 6">
    <name type="scientific">Petrolisthes cinctipes</name>
    <name type="common">Flat porcelain crab</name>
    <dbReference type="NCBI Taxonomy" id="88211"/>
    <lineage>
        <taxon>Eukaryota</taxon>
        <taxon>Metazoa</taxon>
        <taxon>Ecdysozoa</taxon>
        <taxon>Arthropoda</taxon>
        <taxon>Crustacea</taxon>
        <taxon>Multicrustacea</taxon>
        <taxon>Malacostraca</taxon>
        <taxon>Eumalacostraca</taxon>
        <taxon>Eucarida</taxon>
        <taxon>Decapoda</taxon>
        <taxon>Pleocyemata</taxon>
        <taxon>Anomura</taxon>
        <taxon>Galatheoidea</taxon>
        <taxon>Porcellanidae</taxon>
        <taxon>Petrolisthes</taxon>
    </lineage>
</organism>
<dbReference type="Proteomes" id="UP001286313">
    <property type="component" value="Unassembled WGS sequence"/>
</dbReference>
<name>A0AAE1BUX8_PETCI</name>
<dbReference type="CDD" id="cd19436">
    <property type="entry name" value="lipocalin_crustacyanin"/>
    <property type="match status" value="1"/>
</dbReference>
<protein>
    <recommendedName>
        <fullName evidence="4">Lipocalin/cytosolic fatty-acid binding domain-containing protein</fullName>
    </recommendedName>
</protein>
<keyword evidence="6" id="KW-1185">Reference proteome</keyword>
<dbReference type="PANTHER" id="PTHR10612:SF15">
    <property type="entry name" value="APOLIPOPROTEIN D"/>
    <property type="match status" value="1"/>
</dbReference>